<dbReference type="AlphaFoldDB" id="A0A0N5A6Z4"/>
<name>A0A0N5A6Z4_PARTI</name>
<feature type="domain" description="NADAR" evidence="1">
    <location>
        <begin position="63"/>
        <end position="201"/>
    </location>
</feature>
<dbReference type="Pfam" id="PF08719">
    <property type="entry name" value="NADAR"/>
    <property type="match status" value="1"/>
</dbReference>
<dbReference type="WBParaSite" id="PTRK_0001778500.1">
    <property type="protein sequence ID" value="PTRK_0001778500.1"/>
    <property type="gene ID" value="PTRK_0001778500"/>
</dbReference>
<dbReference type="InterPro" id="IPR037238">
    <property type="entry name" value="YbiA-like_sf"/>
</dbReference>
<dbReference type="Gene3D" id="1.10.357.40">
    <property type="entry name" value="YbiA-like"/>
    <property type="match status" value="1"/>
</dbReference>
<evidence type="ECO:0000313" key="3">
    <source>
        <dbReference type="WBParaSite" id="PTRK_0001778500.1"/>
    </source>
</evidence>
<reference evidence="3" key="1">
    <citation type="submission" date="2017-02" db="UniProtKB">
        <authorList>
            <consortium name="WormBaseParasite"/>
        </authorList>
    </citation>
    <scope>IDENTIFICATION</scope>
</reference>
<dbReference type="Proteomes" id="UP000038045">
    <property type="component" value="Unplaced"/>
</dbReference>
<proteinExistence type="predicted"/>
<dbReference type="InterPro" id="IPR012816">
    <property type="entry name" value="NADAR"/>
</dbReference>
<dbReference type="SUPFAM" id="SSF143990">
    <property type="entry name" value="YbiA-like"/>
    <property type="match status" value="1"/>
</dbReference>
<keyword evidence="2" id="KW-1185">Reference proteome</keyword>
<evidence type="ECO:0000259" key="1">
    <source>
        <dbReference type="Pfam" id="PF08719"/>
    </source>
</evidence>
<accession>A0A0N5A6Z4</accession>
<sequence>MSRLGLCFLSTKELDYEIEKEVKKNGVEFHVSFSEITISEYFVFFSGPDCVFDNSYLVDLEDIYGNKFISVLQYYQAYKANFFGDYDRRDLIMKTDSPSKMVDHGRRVKGFKRSEWNEVRDDVMYVAIMMKFENEPYFSMLNYFAIGKDGRYIPYCYVSDKCRYWGRYVKLKDEVHRYSEHMLESGYNKLGEILDRVRLDLLKKKLEQKNNPSISQ</sequence>
<protein>
    <submittedName>
        <fullName evidence="3">DUF1768 domain-containing protein</fullName>
    </submittedName>
</protein>
<organism evidence="2 3">
    <name type="scientific">Parastrongyloides trichosuri</name>
    <name type="common">Possum-specific nematode worm</name>
    <dbReference type="NCBI Taxonomy" id="131310"/>
    <lineage>
        <taxon>Eukaryota</taxon>
        <taxon>Metazoa</taxon>
        <taxon>Ecdysozoa</taxon>
        <taxon>Nematoda</taxon>
        <taxon>Chromadorea</taxon>
        <taxon>Rhabditida</taxon>
        <taxon>Tylenchina</taxon>
        <taxon>Panagrolaimomorpha</taxon>
        <taxon>Strongyloidoidea</taxon>
        <taxon>Strongyloididae</taxon>
        <taxon>Parastrongyloides</taxon>
    </lineage>
</organism>
<evidence type="ECO:0000313" key="2">
    <source>
        <dbReference type="Proteomes" id="UP000038045"/>
    </source>
</evidence>
<dbReference type="CDD" id="cd15457">
    <property type="entry name" value="NADAR"/>
    <property type="match status" value="1"/>
</dbReference>